<evidence type="ECO:0000313" key="2">
    <source>
        <dbReference type="Proteomes" id="UP000287033"/>
    </source>
</evidence>
<protein>
    <submittedName>
        <fullName evidence="1">Uncharacterized protein</fullName>
    </submittedName>
</protein>
<name>A0A401RPY4_CHIPU</name>
<dbReference type="Proteomes" id="UP000287033">
    <property type="component" value="Unassembled WGS sequence"/>
</dbReference>
<evidence type="ECO:0000313" key="1">
    <source>
        <dbReference type="EMBL" id="GCC20183.1"/>
    </source>
</evidence>
<sequence>MRNRQLRRAAGEKRACATAIFIRPLEREKHMRSCHLCRAPGEGEKENKAHAQPPSLNCRSQQEILLSWTGDGAEVAELNSKDVGMQSDPAIFNMKFKGGKNL</sequence>
<reference evidence="1 2" key="1">
    <citation type="journal article" date="2018" name="Nat. Ecol. Evol.">
        <title>Shark genomes provide insights into elasmobranch evolution and the origin of vertebrates.</title>
        <authorList>
            <person name="Hara Y"/>
            <person name="Yamaguchi K"/>
            <person name="Onimaru K"/>
            <person name="Kadota M"/>
            <person name="Koyanagi M"/>
            <person name="Keeley SD"/>
            <person name="Tatsumi K"/>
            <person name="Tanaka K"/>
            <person name="Motone F"/>
            <person name="Kageyama Y"/>
            <person name="Nozu R"/>
            <person name="Adachi N"/>
            <person name="Nishimura O"/>
            <person name="Nakagawa R"/>
            <person name="Tanegashima C"/>
            <person name="Kiyatake I"/>
            <person name="Matsumoto R"/>
            <person name="Murakumo K"/>
            <person name="Nishida K"/>
            <person name="Terakita A"/>
            <person name="Kuratani S"/>
            <person name="Sato K"/>
            <person name="Hyodo S Kuraku.S."/>
        </authorList>
    </citation>
    <scope>NUCLEOTIDE SEQUENCE [LARGE SCALE GENOMIC DNA]</scope>
</reference>
<comment type="caution">
    <text evidence="1">The sequence shown here is derived from an EMBL/GenBank/DDBJ whole genome shotgun (WGS) entry which is preliminary data.</text>
</comment>
<dbReference type="AlphaFoldDB" id="A0A401RPY4"/>
<dbReference type="EMBL" id="BEZZ01001696">
    <property type="protein sequence ID" value="GCC20183.1"/>
    <property type="molecule type" value="Genomic_DNA"/>
</dbReference>
<organism evidence="1 2">
    <name type="scientific">Chiloscyllium punctatum</name>
    <name type="common">Brownbanded bambooshark</name>
    <name type="synonym">Hemiscyllium punctatum</name>
    <dbReference type="NCBI Taxonomy" id="137246"/>
    <lineage>
        <taxon>Eukaryota</taxon>
        <taxon>Metazoa</taxon>
        <taxon>Chordata</taxon>
        <taxon>Craniata</taxon>
        <taxon>Vertebrata</taxon>
        <taxon>Chondrichthyes</taxon>
        <taxon>Elasmobranchii</taxon>
        <taxon>Galeomorphii</taxon>
        <taxon>Galeoidea</taxon>
        <taxon>Orectolobiformes</taxon>
        <taxon>Hemiscylliidae</taxon>
        <taxon>Chiloscyllium</taxon>
    </lineage>
</organism>
<keyword evidence="2" id="KW-1185">Reference proteome</keyword>
<proteinExistence type="predicted"/>
<gene>
    <name evidence="1" type="ORF">chiPu_0018790</name>
</gene>
<accession>A0A401RPY4</accession>